<proteinExistence type="predicted"/>
<organism evidence="1 2">
    <name type="scientific">Anaerostipes hadrus</name>
    <dbReference type="NCBI Taxonomy" id="649756"/>
    <lineage>
        <taxon>Bacteria</taxon>
        <taxon>Bacillati</taxon>
        <taxon>Bacillota</taxon>
        <taxon>Clostridia</taxon>
        <taxon>Lachnospirales</taxon>
        <taxon>Lachnospiraceae</taxon>
        <taxon>Anaerostipes</taxon>
    </lineage>
</organism>
<dbReference type="EMBL" id="CYXT01000017">
    <property type="protein sequence ID" value="CUN02970.1"/>
    <property type="molecule type" value="Genomic_DNA"/>
</dbReference>
<dbReference type="Proteomes" id="UP000095598">
    <property type="component" value="Unassembled WGS sequence"/>
</dbReference>
<dbReference type="RefSeq" id="WP_044920792.1">
    <property type="nucleotide sequence ID" value="NZ_CYXT01000017.1"/>
</dbReference>
<reference evidence="1 2" key="1">
    <citation type="submission" date="2015-09" db="EMBL/GenBank/DDBJ databases">
        <authorList>
            <consortium name="Pathogen Informatics"/>
        </authorList>
    </citation>
    <scope>NUCLEOTIDE SEQUENCE [LARGE SCALE GENOMIC DNA]</scope>
    <source>
        <strain evidence="1 2">2789STDY5608868</strain>
    </source>
</reference>
<sequence>MELTVKDVLKMENIMNKVKDVVSNSVTITDHKSAGSIRLTECTMREFEGFDICYLADNKEEAGNYLGSFFIENADSDKPKMVYYEDAYEEKGKKEIPLYEANENPTISYENYQLQWMMDHGYSLQDLMRSMDEYYAGKDISNREIEDLFNEWQDEYGFHYELWACDGEAECMDYHSIEKITGEASTSKYLVTRSDGINVATKRFQTYENARAAMTKEYENLRLKQFVRKSRENSYCGAYSARLDTRNKTYQWKISRTNEIPENSKKKEYLLIFSCEFGILCIAHFESISEAREAMHEDYDNFEMEYHSNLSLNEQKRYEELSEIGDNYANLHCRNENGKEDTYNWKIIERENVK</sequence>
<gene>
    <name evidence="1" type="ORF">ERS852425_02148</name>
</gene>
<dbReference type="AlphaFoldDB" id="A0A173TKN8"/>
<evidence type="ECO:0000313" key="1">
    <source>
        <dbReference type="EMBL" id="CUN02970.1"/>
    </source>
</evidence>
<evidence type="ECO:0000313" key="2">
    <source>
        <dbReference type="Proteomes" id="UP000095598"/>
    </source>
</evidence>
<protein>
    <submittedName>
        <fullName evidence="1">Uncharacterized protein</fullName>
    </submittedName>
</protein>
<accession>A0A173TKN8</accession>
<name>A0A173TKN8_ANAHA</name>